<organism evidence="1">
    <name type="scientific">Anguilla anguilla</name>
    <name type="common">European freshwater eel</name>
    <name type="synonym">Muraena anguilla</name>
    <dbReference type="NCBI Taxonomy" id="7936"/>
    <lineage>
        <taxon>Eukaryota</taxon>
        <taxon>Metazoa</taxon>
        <taxon>Chordata</taxon>
        <taxon>Craniata</taxon>
        <taxon>Vertebrata</taxon>
        <taxon>Euteleostomi</taxon>
        <taxon>Actinopterygii</taxon>
        <taxon>Neopterygii</taxon>
        <taxon>Teleostei</taxon>
        <taxon>Anguilliformes</taxon>
        <taxon>Anguillidae</taxon>
        <taxon>Anguilla</taxon>
    </lineage>
</organism>
<protein>
    <submittedName>
        <fullName evidence="1">Uncharacterized protein</fullName>
    </submittedName>
</protein>
<reference evidence="1" key="1">
    <citation type="submission" date="2014-11" db="EMBL/GenBank/DDBJ databases">
        <authorList>
            <person name="Amaro Gonzalez C."/>
        </authorList>
    </citation>
    <scope>NUCLEOTIDE SEQUENCE</scope>
</reference>
<dbReference type="EMBL" id="GBXM01048614">
    <property type="protein sequence ID" value="JAH59963.1"/>
    <property type="molecule type" value="Transcribed_RNA"/>
</dbReference>
<accession>A0A0E9U4S1</accession>
<sequence>MPLFSILQIEKNSKSPPIIIMVTTEVISNIRIGNVM</sequence>
<reference evidence="1" key="2">
    <citation type="journal article" date="2015" name="Fish Shellfish Immunol.">
        <title>Early steps in the European eel (Anguilla anguilla)-Vibrio vulnificus interaction in the gills: Role of the RtxA13 toxin.</title>
        <authorList>
            <person name="Callol A."/>
            <person name="Pajuelo D."/>
            <person name="Ebbesson L."/>
            <person name="Teles M."/>
            <person name="MacKenzie S."/>
            <person name="Amaro C."/>
        </authorList>
    </citation>
    <scope>NUCLEOTIDE SEQUENCE</scope>
</reference>
<dbReference type="AlphaFoldDB" id="A0A0E9U4S1"/>
<evidence type="ECO:0000313" key="1">
    <source>
        <dbReference type="EMBL" id="JAH59963.1"/>
    </source>
</evidence>
<proteinExistence type="predicted"/>
<name>A0A0E9U4S1_ANGAN</name>